<feature type="transmembrane region" description="Helical" evidence="1">
    <location>
        <begin position="360"/>
        <end position="380"/>
    </location>
</feature>
<dbReference type="InterPro" id="IPR058486">
    <property type="entry name" value="DUF8173"/>
</dbReference>
<accession>A0ABT8YH25</accession>
<name>A0ABT8YH25_9HYPH</name>
<dbReference type="Proteomes" id="UP001174932">
    <property type="component" value="Unassembled WGS sequence"/>
</dbReference>
<feature type="signal peptide" evidence="2">
    <location>
        <begin position="1"/>
        <end position="23"/>
    </location>
</feature>
<feature type="domain" description="DUF8173" evidence="3">
    <location>
        <begin position="223"/>
        <end position="373"/>
    </location>
</feature>
<reference evidence="4" key="2">
    <citation type="submission" date="2023-07" db="EMBL/GenBank/DDBJ databases">
        <authorList>
            <person name="Shen H."/>
        </authorList>
    </citation>
    <scope>NUCLEOTIDE SEQUENCE</scope>
    <source>
        <strain evidence="4">TNR-22</strain>
    </source>
</reference>
<organism evidence="4 5">
    <name type="scientific">Rhizobium alvei</name>
    <dbReference type="NCBI Taxonomy" id="1132659"/>
    <lineage>
        <taxon>Bacteria</taxon>
        <taxon>Pseudomonadati</taxon>
        <taxon>Pseudomonadota</taxon>
        <taxon>Alphaproteobacteria</taxon>
        <taxon>Hyphomicrobiales</taxon>
        <taxon>Rhizobiaceae</taxon>
        <taxon>Rhizobium/Agrobacterium group</taxon>
        <taxon>Rhizobium</taxon>
    </lineage>
</organism>
<keyword evidence="2" id="KW-0732">Signal</keyword>
<comment type="caution">
    <text evidence="4">The sequence shown here is derived from an EMBL/GenBank/DDBJ whole genome shotgun (WGS) entry which is preliminary data.</text>
</comment>
<feature type="transmembrane region" description="Helical" evidence="1">
    <location>
        <begin position="335"/>
        <end position="354"/>
    </location>
</feature>
<feature type="chain" id="PRO_5045094701" description="DUF8173 domain-containing protein" evidence="2">
    <location>
        <begin position="24"/>
        <end position="398"/>
    </location>
</feature>
<dbReference type="EMBL" id="JAUOZU010000002">
    <property type="protein sequence ID" value="MDO6962985.1"/>
    <property type="molecule type" value="Genomic_DNA"/>
</dbReference>
<feature type="transmembrane region" description="Helical" evidence="1">
    <location>
        <begin position="295"/>
        <end position="315"/>
    </location>
</feature>
<evidence type="ECO:0000313" key="5">
    <source>
        <dbReference type="Proteomes" id="UP001174932"/>
    </source>
</evidence>
<proteinExistence type="predicted"/>
<evidence type="ECO:0000313" key="4">
    <source>
        <dbReference type="EMBL" id="MDO6962985.1"/>
    </source>
</evidence>
<keyword evidence="1" id="KW-1133">Transmembrane helix</keyword>
<gene>
    <name evidence="4" type="ORF">Q4481_03390</name>
</gene>
<keyword evidence="1" id="KW-0472">Membrane</keyword>
<dbReference type="Pfam" id="PF26514">
    <property type="entry name" value="DUF8173"/>
    <property type="match status" value="1"/>
</dbReference>
<reference evidence="4" key="1">
    <citation type="journal article" date="2015" name="Int. J. Syst. Evol. Microbiol.">
        <title>Rhizobium alvei sp. nov., isolated from a freshwater river.</title>
        <authorList>
            <person name="Sheu S.Y."/>
            <person name="Huang H.W."/>
            <person name="Young C.C."/>
            <person name="Chen W.M."/>
        </authorList>
    </citation>
    <scope>NUCLEOTIDE SEQUENCE</scope>
    <source>
        <strain evidence="4">TNR-22</strain>
    </source>
</reference>
<feature type="transmembrane region" description="Helical" evidence="1">
    <location>
        <begin position="265"/>
        <end position="289"/>
    </location>
</feature>
<keyword evidence="5" id="KW-1185">Reference proteome</keyword>
<feature type="transmembrane region" description="Helical" evidence="1">
    <location>
        <begin position="222"/>
        <end position="244"/>
    </location>
</feature>
<sequence length="398" mass="41062">MRLSLAAILVAASVSFVTGPAIAEEAFTFGQDAYLAGTDPTLDQEAGRDALLAGFSVVVDAEVGKDAHATGFDVDIGAPIGADLYALGFSVKVSAPVGEDLSASGANIRLSKAASVGGNARLVGGTIVVDAPVAGSLLAAAGDLTLDAAISGDAQLTAGTLTFGPHARIDGKLSYSAPEPIAIPATVIAPERVSFTKLEHPSQVSVVTEGVGQTIPNLWPSFFGILFGFVFTLAFLVGLGWLFMHFSPRFTDQLREAAIREPGKAIGFGILGLAALIGLVPLVAMTLIGIPLIPFILLAILLFWTGGYLIGVYAVSWQMAKVLAKPAQPTIPVRLLVLAIGLIVFALLNFIPFVGWLVNLLAVLFGMGGIAQYAIGRFLARKAAPSPSAVLESEGDGI</sequence>
<keyword evidence="1" id="KW-0812">Transmembrane</keyword>
<evidence type="ECO:0000256" key="1">
    <source>
        <dbReference type="SAM" id="Phobius"/>
    </source>
</evidence>
<evidence type="ECO:0000256" key="2">
    <source>
        <dbReference type="SAM" id="SignalP"/>
    </source>
</evidence>
<protein>
    <recommendedName>
        <fullName evidence="3">DUF8173 domain-containing protein</fullName>
    </recommendedName>
</protein>
<dbReference type="RefSeq" id="WP_304374874.1">
    <property type="nucleotide sequence ID" value="NZ_JAUOZU010000002.1"/>
</dbReference>
<evidence type="ECO:0000259" key="3">
    <source>
        <dbReference type="Pfam" id="PF26514"/>
    </source>
</evidence>